<name>A0ABQ4SBH0_9HYPH</name>
<dbReference type="Pfam" id="PF13561">
    <property type="entry name" value="adh_short_C2"/>
    <property type="match status" value="1"/>
</dbReference>
<gene>
    <name evidence="4" type="ORF">GMJLKIPL_2280</name>
</gene>
<dbReference type="Proteomes" id="UP001055153">
    <property type="component" value="Unassembled WGS sequence"/>
</dbReference>
<accession>A0ABQ4SBH0</accession>
<dbReference type="RefSeq" id="WP_238235246.1">
    <property type="nucleotide sequence ID" value="NZ_BPQQ01000023.1"/>
</dbReference>
<organism evidence="4 5">
    <name type="scientific">Methylobacterium isbiliense</name>
    <dbReference type="NCBI Taxonomy" id="315478"/>
    <lineage>
        <taxon>Bacteria</taxon>
        <taxon>Pseudomonadati</taxon>
        <taxon>Pseudomonadota</taxon>
        <taxon>Alphaproteobacteria</taxon>
        <taxon>Hyphomicrobiales</taxon>
        <taxon>Methylobacteriaceae</taxon>
        <taxon>Methylobacterium</taxon>
    </lineage>
</organism>
<dbReference type="PANTHER" id="PTHR43477:SF4">
    <property type="entry name" value="DEHYDROGENASE_REDUCTASE SDR FAMILY MEMBER 6"/>
    <property type="match status" value="1"/>
</dbReference>
<comment type="caution">
    <text evidence="4">The sequence shown here is derived from an EMBL/GenBank/DDBJ whole genome shotgun (WGS) entry which is preliminary data.</text>
</comment>
<dbReference type="InterPro" id="IPR020904">
    <property type="entry name" value="Sc_DH/Rdtase_CS"/>
</dbReference>
<evidence type="ECO:0000256" key="1">
    <source>
        <dbReference type="ARBA" id="ARBA00006484"/>
    </source>
</evidence>
<protein>
    <submittedName>
        <fullName evidence="4">2-keto-3-deoxy-L-fuconate dehydrogenase</fullName>
    </submittedName>
</protein>
<dbReference type="PANTHER" id="PTHR43477">
    <property type="entry name" value="DIHYDROANTICAPSIN 7-DEHYDROGENASE"/>
    <property type="match status" value="1"/>
</dbReference>
<keyword evidence="5" id="KW-1185">Reference proteome</keyword>
<dbReference type="PRINTS" id="PR00081">
    <property type="entry name" value="GDHRDH"/>
</dbReference>
<evidence type="ECO:0000313" key="5">
    <source>
        <dbReference type="Proteomes" id="UP001055153"/>
    </source>
</evidence>
<dbReference type="Gene3D" id="3.40.50.720">
    <property type="entry name" value="NAD(P)-binding Rossmann-like Domain"/>
    <property type="match status" value="1"/>
</dbReference>
<dbReference type="PRINTS" id="PR00080">
    <property type="entry name" value="SDRFAMILY"/>
</dbReference>
<keyword evidence="3" id="KW-0520">NAD</keyword>
<dbReference type="SUPFAM" id="SSF51735">
    <property type="entry name" value="NAD(P)-binding Rossmann-fold domains"/>
    <property type="match status" value="1"/>
</dbReference>
<evidence type="ECO:0000256" key="3">
    <source>
        <dbReference type="ARBA" id="ARBA00023027"/>
    </source>
</evidence>
<evidence type="ECO:0000256" key="2">
    <source>
        <dbReference type="ARBA" id="ARBA00023002"/>
    </source>
</evidence>
<evidence type="ECO:0000313" key="4">
    <source>
        <dbReference type="EMBL" id="GJE00359.1"/>
    </source>
</evidence>
<dbReference type="InterPro" id="IPR036291">
    <property type="entry name" value="NAD(P)-bd_dom_sf"/>
</dbReference>
<keyword evidence="2" id="KW-0560">Oxidoreductase</keyword>
<reference evidence="4" key="1">
    <citation type="journal article" date="2021" name="Front. Microbiol.">
        <title>Comprehensive Comparative Genomics and Phenotyping of Methylobacterium Species.</title>
        <authorList>
            <person name="Alessa O."/>
            <person name="Ogura Y."/>
            <person name="Fujitani Y."/>
            <person name="Takami H."/>
            <person name="Hayashi T."/>
            <person name="Sahin N."/>
            <person name="Tani A."/>
        </authorList>
    </citation>
    <scope>NUCLEOTIDE SEQUENCE</scope>
    <source>
        <strain evidence="4">DSM 17168</strain>
    </source>
</reference>
<dbReference type="PROSITE" id="PS00061">
    <property type="entry name" value="ADH_SHORT"/>
    <property type="match status" value="1"/>
</dbReference>
<dbReference type="InterPro" id="IPR002347">
    <property type="entry name" value="SDR_fam"/>
</dbReference>
<reference evidence="4" key="2">
    <citation type="submission" date="2021-08" db="EMBL/GenBank/DDBJ databases">
        <authorList>
            <person name="Tani A."/>
            <person name="Ola A."/>
            <person name="Ogura Y."/>
            <person name="Katsura K."/>
            <person name="Hayashi T."/>
        </authorList>
    </citation>
    <scope>NUCLEOTIDE SEQUENCE</scope>
    <source>
        <strain evidence="4">DSM 17168</strain>
    </source>
</reference>
<dbReference type="InterPro" id="IPR051122">
    <property type="entry name" value="SDR_DHRS6-like"/>
</dbReference>
<dbReference type="EMBL" id="BPQQ01000023">
    <property type="protein sequence ID" value="GJE00359.1"/>
    <property type="molecule type" value="Genomic_DNA"/>
</dbReference>
<sequence length="248" mass="25599">MVGRLAGKSAVVTAAGQGIGRAIAEAFLAEGARVLATDLDRAKLEGLAGAETAALDVRSDAAVAACLRGAGPIDILVNAAGFVHHNTVLDCSEADWDFAFDLNVKSMHRTIRHALPGMLERGGGSIVNIASAVSTIATAPNRYVYGATKAAVIGLTMAVARDFIRQGVRANAICPGTIQSPSLDERITALAASTGTTEEAARQAFIDRQPMGRLGTAEEVAALAVYLASDESRFTTGHTHLVDGGFAL</sequence>
<comment type="similarity">
    <text evidence="1">Belongs to the short-chain dehydrogenases/reductases (SDR) family.</text>
</comment>
<proteinExistence type="inferred from homology"/>